<accession>A0ABY7HD64</accession>
<evidence type="ECO:0000256" key="3">
    <source>
        <dbReference type="SAM" id="SignalP"/>
    </source>
</evidence>
<feature type="transmembrane region" description="Helical" evidence="2">
    <location>
        <begin position="159"/>
        <end position="182"/>
    </location>
</feature>
<name>A0ABY7HD64_9BACT</name>
<feature type="transmembrane region" description="Helical" evidence="2">
    <location>
        <begin position="203"/>
        <end position="223"/>
    </location>
</feature>
<evidence type="ECO:0008006" key="6">
    <source>
        <dbReference type="Google" id="ProtNLM"/>
    </source>
</evidence>
<keyword evidence="2" id="KW-1133">Transmembrane helix</keyword>
<keyword evidence="2" id="KW-0472">Membrane</keyword>
<feature type="signal peptide" evidence="3">
    <location>
        <begin position="1"/>
        <end position="20"/>
    </location>
</feature>
<organism evidence="4 5">
    <name type="scientific">Nannocystis punicea</name>
    <dbReference type="NCBI Taxonomy" id="2995304"/>
    <lineage>
        <taxon>Bacteria</taxon>
        <taxon>Pseudomonadati</taxon>
        <taxon>Myxococcota</taxon>
        <taxon>Polyangia</taxon>
        <taxon>Nannocystales</taxon>
        <taxon>Nannocystaceae</taxon>
        <taxon>Nannocystis</taxon>
    </lineage>
</organism>
<proteinExistence type="predicted"/>
<dbReference type="EMBL" id="CP114040">
    <property type="protein sequence ID" value="WAS96964.1"/>
    <property type="molecule type" value="Genomic_DNA"/>
</dbReference>
<reference evidence="4" key="1">
    <citation type="submission" date="2022-11" db="EMBL/GenBank/DDBJ databases">
        <title>Minimal conservation of predation-associated metabolite biosynthetic gene clusters underscores biosynthetic potential of Myxococcota including descriptions for ten novel species: Archangium lansinium sp. nov., Myxococcus landrumus sp. nov., Nannocystis bai.</title>
        <authorList>
            <person name="Ahearne A."/>
            <person name="Stevens C."/>
            <person name="Dowd S."/>
        </authorList>
    </citation>
    <scope>NUCLEOTIDE SEQUENCE</scope>
    <source>
        <strain evidence="4">Fl3</strain>
    </source>
</reference>
<sequence>MAASPLAAALAALALAAAPAAPENMSPAPGPWEPVAIDMSPETPSGPLPATSGATSPRGPVPAQTDAAPASPTNGAASTNGAAGPAAPVGPAARTPTATSPGLATPGMPGPASAPVPSDRPTEHVAPASPPVPVAAGMEGPAPAPGGPWCHGSAACRRLVILGGVAGGLGLGAVITGVAFVARPLAVDPADPTSLVTYRPAGAAFLAVGAGLAATWLLTLLAARKAGRLAQRLHAAVP</sequence>
<keyword evidence="3" id="KW-0732">Signal</keyword>
<evidence type="ECO:0000313" key="4">
    <source>
        <dbReference type="EMBL" id="WAS96964.1"/>
    </source>
</evidence>
<keyword evidence="2" id="KW-0812">Transmembrane</keyword>
<gene>
    <name evidence="4" type="ORF">O0S08_12515</name>
</gene>
<feature type="chain" id="PRO_5046408272" description="Meckel syndrome type 1 protein" evidence="3">
    <location>
        <begin position="21"/>
        <end position="238"/>
    </location>
</feature>
<dbReference type="Proteomes" id="UP001164459">
    <property type="component" value="Chromosome"/>
</dbReference>
<feature type="region of interest" description="Disordered" evidence="1">
    <location>
        <begin position="20"/>
        <end position="130"/>
    </location>
</feature>
<protein>
    <recommendedName>
        <fullName evidence="6">Meckel syndrome type 1 protein</fullName>
    </recommendedName>
</protein>
<feature type="compositionally biased region" description="Low complexity" evidence="1">
    <location>
        <begin position="72"/>
        <end position="99"/>
    </location>
</feature>
<evidence type="ECO:0000313" key="5">
    <source>
        <dbReference type="Proteomes" id="UP001164459"/>
    </source>
</evidence>
<keyword evidence="5" id="KW-1185">Reference proteome</keyword>
<dbReference type="RefSeq" id="WP_269039327.1">
    <property type="nucleotide sequence ID" value="NZ_CP114040.1"/>
</dbReference>
<evidence type="ECO:0000256" key="2">
    <source>
        <dbReference type="SAM" id="Phobius"/>
    </source>
</evidence>
<evidence type="ECO:0000256" key="1">
    <source>
        <dbReference type="SAM" id="MobiDB-lite"/>
    </source>
</evidence>